<evidence type="ECO:0000256" key="1">
    <source>
        <dbReference type="ARBA" id="ARBA00022670"/>
    </source>
</evidence>
<feature type="signal peptide" evidence="7">
    <location>
        <begin position="1"/>
        <end position="23"/>
    </location>
</feature>
<protein>
    <submittedName>
        <fullName evidence="10">Chymotrypsin-like elastase family member 2A isoform X1</fullName>
    </submittedName>
    <submittedName>
        <fullName evidence="11">Chymotrypsin-like elastase family member 2A isoform X2</fullName>
    </submittedName>
</protein>
<evidence type="ECO:0000313" key="11">
    <source>
        <dbReference type="RefSeq" id="XP_032800688.1"/>
    </source>
</evidence>
<evidence type="ECO:0000256" key="3">
    <source>
        <dbReference type="ARBA" id="ARBA00022801"/>
    </source>
</evidence>
<dbReference type="SUPFAM" id="SSF50494">
    <property type="entry name" value="Trypsin-like serine proteases"/>
    <property type="match status" value="1"/>
</dbReference>
<keyword evidence="4 6" id="KW-0720">Serine protease</keyword>
<dbReference type="Pfam" id="PF00089">
    <property type="entry name" value="Trypsin"/>
    <property type="match status" value="1"/>
</dbReference>
<evidence type="ECO:0000256" key="5">
    <source>
        <dbReference type="ARBA" id="ARBA00023157"/>
    </source>
</evidence>
<keyword evidence="3 6" id="KW-0378">Hydrolase</keyword>
<dbReference type="PRINTS" id="PR00722">
    <property type="entry name" value="CHYMOTRYPSIN"/>
</dbReference>
<dbReference type="InterPro" id="IPR033116">
    <property type="entry name" value="TRYPSIN_SER"/>
</dbReference>
<organism evidence="9 11">
    <name type="scientific">Petromyzon marinus</name>
    <name type="common">Sea lamprey</name>
    <dbReference type="NCBI Taxonomy" id="7757"/>
    <lineage>
        <taxon>Eukaryota</taxon>
        <taxon>Metazoa</taxon>
        <taxon>Chordata</taxon>
        <taxon>Craniata</taxon>
        <taxon>Vertebrata</taxon>
        <taxon>Cyclostomata</taxon>
        <taxon>Hyperoartia</taxon>
        <taxon>Petromyzontiformes</taxon>
        <taxon>Petromyzontidae</taxon>
        <taxon>Petromyzon</taxon>
    </lineage>
</organism>
<dbReference type="GO" id="GO:0005615">
    <property type="term" value="C:extracellular space"/>
    <property type="evidence" value="ECO:0007669"/>
    <property type="project" value="TreeGrafter"/>
</dbReference>
<dbReference type="GO" id="GO:0004252">
    <property type="term" value="F:serine-type endopeptidase activity"/>
    <property type="evidence" value="ECO:0007669"/>
    <property type="project" value="InterPro"/>
</dbReference>
<dbReference type="Gene3D" id="2.40.10.10">
    <property type="entry name" value="Trypsin-like serine proteases"/>
    <property type="match status" value="2"/>
</dbReference>
<evidence type="ECO:0000256" key="7">
    <source>
        <dbReference type="SAM" id="SignalP"/>
    </source>
</evidence>
<dbReference type="Proteomes" id="UP001318040">
    <property type="component" value="Unplaced"/>
</dbReference>
<dbReference type="CDD" id="cd00190">
    <property type="entry name" value="Tryp_SPc"/>
    <property type="match status" value="1"/>
</dbReference>
<evidence type="ECO:0000313" key="9">
    <source>
        <dbReference type="Proteomes" id="UP001318040"/>
    </source>
</evidence>
<dbReference type="PANTHER" id="PTHR24257">
    <property type="entry name" value="CHYMOTRYPSIN-LIKE ELASTASE FAMILY MEMBER"/>
    <property type="match status" value="1"/>
</dbReference>
<dbReference type="KEGG" id="pmrn:116937638"/>
<dbReference type="InterPro" id="IPR050850">
    <property type="entry name" value="Peptidase_S1_Elastase_sf"/>
</dbReference>
<name>A0AAJ7SLF7_PETMA</name>
<dbReference type="InterPro" id="IPR001254">
    <property type="entry name" value="Trypsin_dom"/>
</dbReference>
<dbReference type="RefSeq" id="XP_032800688.1">
    <property type="nucleotide sequence ID" value="XM_032944797.1"/>
</dbReference>
<dbReference type="InterPro" id="IPR018114">
    <property type="entry name" value="TRYPSIN_HIS"/>
</dbReference>
<feature type="domain" description="Peptidase S1" evidence="8">
    <location>
        <begin position="32"/>
        <end position="267"/>
    </location>
</feature>
<proteinExistence type="predicted"/>
<dbReference type="PANTHER" id="PTHR24257:SF17">
    <property type="match status" value="1"/>
</dbReference>
<dbReference type="PROSITE" id="PS00135">
    <property type="entry name" value="TRYPSIN_SER"/>
    <property type="match status" value="1"/>
</dbReference>
<gene>
    <name evidence="10 11" type="primary">LOC116937638</name>
</gene>
<sequence length="323" mass="35373">MRGIFVIVFVCLHAAVYISAVQGTPLAPQGRIVNGQEATPHVWPWQVSVLAYSVNFWYHICGGSLVDAQWVMTAAHCYRNNTIYKVWLGKHNLTTNEVGEILSSISLFITHPSWNPDFPEHGFDIALIKLAAPVSLSNTVQVATLPGADWVLQNWQSCYATGWGKLYTNGTFPRVLQQVTLPVISYDICSRRQWWGSLVTGNMVCAGDAQHSTCQGDSGGPLNCQEDAKWMVYGITSFGSDVCNTSMKPSVFTRVSAFKRWISSTTDIQFPNDITTTTVTPITTKTVTPTTATTVRPKLSSAPTSHVSLPMQLLVVGMGLLLA</sequence>
<dbReference type="SMART" id="SM00020">
    <property type="entry name" value="Tryp_SPc"/>
    <property type="match status" value="1"/>
</dbReference>
<keyword evidence="9" id="KW-1185">Reference proteome</keyword>
<evidence type="ECO:0000256" key="6">
    <source>
        <dbReference type="RuleBase" id="RU363034"/>
    </source>
</evidence>
<dbReference type="InterPro" id="IPR009003">
    <property type="entry name" value="Peptidase_S1_PA"/>
</dbReference>
<keyword evidence="5" id="KW-1015">Disulfide bond</keyword>
<dbReference type="AlphaFoldDB" id="A0AAJ7SLF7"/>
<dbReference type="PROSITE" id="PS00134">
    <property type="entry name" value="TRYPSIN_HIS"/>
    <property type="match status" value="1"/>
</dbReference>
<evidence type="ECO:0000256" key="2">
    <source>
        <dbReference type="ARBA" id="ARBA00022729"/>
    </source>
</evidence>
<dbReference type="FunFam" id="2.40.10.10:FF:000120">
    <property type="entry name" value="Putative serine protease"/>
    <property type="match status" value="1"/>
</dbReference>
<dbReference type="RefSeq" id="XP_032800687.1">
    <property type="nucleotide sequence ID" value="XM_032944796.1"/>
</dbReference>
<evidence type="ECO:0000256" key="4">
    <source>
        <dbReference type="ARBA" id="ARBA00022825"/>
    </source>
</evidence>
<reference evidence="10 11" key="1">
    <citation type="submission" date="2025-04" db="UniProtKB">
        <authorList>
            <consortium name="RefSeq"/>
        </authorList>
    </citation>
    <scope>IDENTIFICATION</scope>
    <source>
        <tissue evidence="10 11">Sperm</tissue>
    </source>
</reference>
<keyword evidence="1 6" id="KW-0645">Protease</keyword>
<evidence type="ECO:0000259" key="8">
    <source>
        <dbReference type="PROSITE" id="PS50240"/>
    </source>
</evidence>
<accession>A0AAJ7SLF7</accession>
<feature type="chain" id="PRO_5044709242" evidence="7">
    <location>
        <begin position="24"/>
        <end position="323"/>
    </location>
</feature>
<keyword evidence="2 7" id="KW-0732">Signal</keyword>
<dbReference type="InterPro" id="IPR001314">
    <property type="entry name" value="Peptidase_S1A"/>
</dbReference>
<dbReference type="PROSITE" id="PS50240">
    <property type="entry name" value="TRYPSIN_DOM"/>
    <property type="match status" value="1"/>
</dbReference>
<evidence type="ECO:0000313" key="10">
    <source>
        <dbReference type="RefSeq" id="XP_032800687.1"/>
    </source>
</evidence>
<dbReference type="InterPro" id="IPR043504">
    <property type="entry name" value="Peptidase_S1_PA_chymotrypsin"/>
</dbReference>
<dbReference type="GO" id="GO:0006508">
    <property type="term" value="P:proteolysis"/>
    <property type="evidence" value="ECO:0007669"/>
    <property type="project" value="UniProtKB-KW"/>
</dbReference>